<dbReference type="Proteomes" id="UP000272400">
    <property type="component" value="Unassembled WGS sequence"/>
</dbReference>
<dbReference type="SUPFAM" id="SSF52540">
    <property type="entry name" value="P-loop containing nucleoside triphosphate hydrolases"/>
    <property type="match status" value="1"/>
</dbReference>
<accession>A0A3N1CQS6</accession>
<dbReference type="AlphaFoldDB" id="A0A3N1CQS6"/>
<dbReference type="Gene3D" id="1.25.40.10">
    <property type="entry name" value="Tetratricopeptide repeat domain"/>
    <property type="match status" value="1"/>
</dbReference>
<dbReference type="Pfam" id="PF03704">
    <property type="entry name" value="BTAD"/>
    <property type="match status" value="1"/>
</dbReference>
<dbReference type="InterPro" id="IPR016032">
    <property type="entry name" value="Sig_transdc_resp-reg_C-effctor"/>
</dbReference>
<dbReference type="EMBL" id="RJKE01000001">
    <property type="protein sequence ID" value="ROO83652.1"/>
    <property type="molecule type" value="Genomic_DNA"/>
</dbReference>
<dbReference type="InterPro" id="IPR005158">
    <property type="entry name" value="BTAD"/>
</dbReference>
<evidence type="ECO:0000256" key="3">
    <source>
        <dbReference type="ARBA" id="ARBA00023125"/>
    </source>
</evidence>
<proteinExistence type="inferred from homology"/>
<sequence>MGALEARVGGLAADLGGTRQRAVLARLLAARGRMVPVDRLIEDLWPGEAPPRALAGVQAFVSHLRRALEPDRAPRTPAGVLVTRAPGYALALDEAAVDVWRFEGLVARAADPAEARACAEAALALWRGPAYAEFADLPWAEAEAARLDALRLTAVERRAAAMLDDGSAAQALPDLEAYTAEHPLREELWRLFALGLYRVGRQADALAALRKVRTLLDDELGVDPGPALQRLEHDILRQDDGLTPVAPPRPSPPVRTGLAPTGLAQTELAQTELAPTGLAQDASGQDGVEPLVGREDEVAGALAAVRDGRRIVLVSGEAGAGKTAFADRICRELEGEGWRRAQGRTPEVDGAPAAWAWAELLRALHAVRPAPDALAPMLDDAAPAPQGDPSVARFRLHRAIGAYLAEIAADAPLVVVLEDLHRADTETLGLLAGLPERVPGVLFVGTFRSTEPSEPLADALAALARHEPVRVALDGLRPDAVAEIVGRVCRREVDPGTLAAVAERTAGNPFFVRETARLLDAEGPDAALREVPSGVGDVLRRRVARLPATAATVLRTASVLGREVDAEVLMRVCALEEDAVLDALEAALITGLITEDESGPRFAHVLVRDTLYGELSRLRRARVHGRVADALEELRPADSAALAHHHLAAGTRLDRAVVHASRAAAAAETRFAHRAAVDLWESALEAHTRIDGDVSGRMELMARLVRALVLSGDVMKARIRREEAVPALAELAGAGPADAELAARVLTAFDTPMLWANRPYGLRDDGLIATMEAVLERLPRGETRARLLTSIALELDGDDSGRGGLAAEEAVALARDLGGGEVLVHALNGLFNNRYRGAADVTAREEIGREMLALAERHSLGVYAALSHLSLHQNACCRLDFAASAELHARGVELARRYELPLLLNLSAWRGCLVLTLDGRFEEAAAQAAAVVQGMAGTSSFGAESAIAWCVRFAVMFAQDRLPELVEESELLWLNWPHGAACDAYALTLAAAGRAAEAREVFTRIPPIRRDYLFDLHMTIRALAAVAVGDAETAEDAYRLLLPYADGFVGTFTTAVAICPVPWVLGEAASFLGLPEAEGHYAHSAEVARRAGSEFWVRRSLARLP</sequence>
<evidence type="ECO:0000256" key="2">
    <source>
        <dbReference type="ARBA" id="ARBA00023015"/>
    </source>
</evidence>
<dbReference type="InterPro" id="IPR051677">
    <property type="entry name" value="AfsR-DnrI-RedD_regulator"/>
</dbReference>
<dbReference type="PANTHER" id="PTHR35807">
    <property type="entry name" value="TRANSCRIPTIONAL REGULATOR REDD-RELATED"/>
    <property type="match status" value="1"/>
</dbReference>
<dbReference type="InterPro" id="IPR001867">
    <property type="entry name" value="OmpR/PhoB-type_DNA-bd"/>
</dbReference>
<comment type="similarity">
    <text evidence="1">Belongs to the AfsR/DnrI/RedD regulatory family.</text>
</comment>
<keyword evidence="4" id="KW-0804">Transcription</keyword>
<dbReference type="Pfam" id="PF13191">
    <property type="entry name" value="AAA_16"/>
    <property type="match status" value="1"/>
</dbReference>
<dbReference type="InterPro" id="IPR027417">
    <property type="entry name" value="P-loop_NTPase"/>
</dbReference>
<dbReference type="GO" id="GO:0006355">
    <property type="term" value="P:regulation of DNA-templated transcription"/>
    <property type="evidence" value="ECO:0007669"/>
    <property type="project" value="InterPro"/>
</dbReference>
<dbReference type="Gene3D" id="1.10.10.10">
    <property type="entry name" value="Winged helix-like DNA-binding domain superfamily/Winged helix DNA-binding domain"/>
    <property type="match status" value="1"/>
</dbReference>
<dbReference type="CDD" id="cd15831">
    <property type="entry name" value="BTAD"/>
    <property type="match status" value="1"/>
</dbReference>
<keyword evidence="9" id="KW-1185">Reference proteome</keyword>
<dbReference type="GO" id="GO:0000160">
    <property type="term" value="P:phosphorelay signal transduction system"/>
    <property type="evidence" value="ECO:0007669"/>
    <property type="project" value="InterPro"/>
</dbReference>
<keyword evidence="2" id="KW-0805">Transcription regulation</keyword>
<evidence type="ECO:0000256" key="1">
    <source>
        <dbReference type="ARBA" id="ARBA00005820"/>
    </source>
</evidence>
<evidence type="ECO:0000256" key="4">
    <source>
        <dbReference type="ARBA" id="ARBA00023163"/>
    </source>
</evidence>
<evidence type="ECO:0000313" key="9">
    <source>
        <dbReference type="Proteomes" id="UP000272400"/>
    </source>
</evidence>
<evidence type="ECO:0000313" key="8">
    <source>
        <dbReference type="EMBL" id="ROO83652.1"/>
    </source>
</evidence>
<organism evidence="8 9">
    <name type="scientific">Actinocorallia herbida</name>
    <dbReference type="NCBI Taxonomy" id="58109"/>
    <lineage>
        <taxon>Bacteria</taxon>
        <taxon>Bacillati</taxon>
        <taxon>Actinomycetota</taxon>
        <taxon>Actinomycetes</taxon>
        <taxon>Streptosporangiales</taxon>
        <taxon>Thermomonosporaceae</taxon>
        <taxon>Actinocorallia</taxon>
    </lineage>
</organism>
<comment type="caution">
    <text evidence="8">The sequence shown here is derived from an EMBL/GenBank/DDBJ whole genome shotgun (WGS) entry which is preliminary data.</text>
</comment>
<dbReference type="InterPro" id="IPR011990">
    <property type="entry name" value="TPR-like_helical_dom_sf"/>
</dbReference>
<dbReference type="PROSITE" id="PS51755">
    <property type="entry name" value="OMPR_PHOB"/>
    <property type="match status" value="1"/>
</dbReference>
<dbReference type="SUPFAM" id="SSF48452">
    <property type="entry name" value="TPR-like"/>
    <property type="match status" value="1"/>
</dbReference>
<keyword evidence="3 5" id="KW-0238">DNA-binding</keyword>
<evidence type="ECO:0000256" key="6">
    <source>
        <dbReference type="SAM" id="MobiDB-lite"/>
    </source>
</evidence>
<dbReference type="PANTHER" id="PTHR35807:SF1">
    <property type="entry name" value="TRANSCRIPTIONAL REGULATOR REDD"/>
    <property type="match status" value="1"/>
</dbReference>
<dbReference type="SUPFAM" id="SSF46894">
    <property type="entry name" value="C-terminal effector domain of the bipartite response regulators"/>
    <property type="match status" value="1"/>
</dbReference>
<dbReference type="SMART" id="SM00862">
    <property type="entry name" value="Trans_reg_C"/>
    <property type="match status" value="1"/>
</dbReference>
<feature type="region of interest" description="Disordered" evidence="6">
    <location>
        <begin position="240"/>
        <end position="259"/>
    </location>
</feature>
<name>A0A3N1CQS6_9ACTN</name>
<dbReference type="GO" id="GO:0003677">
    <property type="term" value="F:DNA binding"/>
    <property type="evidence" value="ECO:0007669"/>
    <property type="project" value="UniProtKB-UniRule"/>
</dbReference>
<dbReference type="InterPro" id="IPR041664">
    <property type="entry name" value="AAA_16"/>
</dbReference>
<evidence type="ECO:0000259" key="7">
    <source>
        <dbReference type="PROSITE" id="PS51755"/>
    </source>
</evidence>
<dbReference type="SMART" id="SM01043">
    <property type="entry name" value="BTAD"/>
    <property type="match status" value="1"/>
</dbReference>
<feature type="domain" description="OmpR/PhoB-type" evidence="7">
    <location>
        <begin position="1"/>
        <end position="92"/>
    </location>
</feature>
<dbReference type="InterPro" id="IPR036388">
    <property type="entry name" value="WH-like_DNA-bd_sf"/>
</dbReference>
<reference evidence="8 9" key="1">
    <citation type="submission" date="2018-11" db="EMBL/GenBank/DDBJ databases">
        <title>Sequencing the genomes of 1000 actinobacteria strains.</title>
        <authorList>
            <person name="Klenk H.-P."/>
        </authorList>
    </citation>
    <scope>NUCLEOTIDE SEQUENCE [LARGE SCALE GENOMIC DNA]</scope>
    <source>
        <strain evidence="8 9">DSM 44254</strain>
    </source>
</reference>
<protein>
    <submittedName>
        <fullName evidence="8">Transcriptional regulator</fullName>
    </submittedName>
</protein>
<gene>
    <name evidence="8" type="ORF">EDD29_1159</name>
</gene>
<evidence type="ECO:0000256" key="5">
    <source>
        <dbReference type="PROSITE-ProRule" id="PRU01091"/>
    </source>
</evidence>
<dbReference type="Pfam" id="PF00486">
    <property type="entry name" value="Trans_reg_C"/>
    <property type="match status" value="1"/>
</dbReference>
<feature type="DNA-binding region" description="OmpR/PhoB-type" evidence="5">
    <location>
        <begin position="1"/>
        <end position="92"/>
    </location>
</feature>